<feature type="coiled-coil region" evidence="1">
    <location>
        <begin position="78"/>
        <end position="126"/>
    </location>
</feature>
<keyword evidence="2" id="KW-1133">Transmembrane helix</keyword>
<evidence type="ECO:0000313" key="4">
    <source>
        <dbReference type="Proteomes" id="UP000007332"/>
    </source>
</evidence>
<dbReference type="AlphaFoldDB" id="J9W0M8"/>
<keyword evidence="4" id="KW-1185">Reference proteome</keyword>
<dbReference type="HOGENOM" id="CLU_1560977_0_0_9"/>
<accession>J9W0M8</accession>
<evidence type="ECO:0000313" key="3">
    <source>
        <dbReference type="EMBL" id="AFR99958.1"/>
    </source>
</evidence>
<dbReference type="EMBL" id="CP003043">
    <property type="protein sequence ID" value="AFR99958.1"/>
    <property type="molecule type" value="Genomic_DNA"/>
</dbReference>
<feature type="transmembrane region" description="Helical" evidence="2">
    <location>
        <begin position="20"/>
        <end position="41"/>
    </location>
</feature>
<feature type="transmembrane region" description="Helical" evidence="2">
    <location>
        <begin position="53"/>
        <end position="76"/>
    </location>
</feature>
<protein>
    <submittedName>
        <fullName evidence="3">Peptidase M23B</fullName>
    </submittedName>
</protein>
<keyword evidence="2" id="KW-0812">Transmembrane</keyword>
<dbReference type="KEGG" id="lbn:LBUCD034_0911"/>
<gene>
    <name evidence="3" type="ORF">LBUCD034_0911</name>
</gene>
<name>J9W0M8_LENBU</name>
<dbReference type="Gene3D" id="1.20.5.1000">
    <property type="entry name" value="arf6 gtpase in complex with a specific effector, jip4"/>
    <property type="match status" value="1"/>
</dbReference>
<organism evidence="3 4">
    <name type="scientific">Lentilactobacillus buchneri subsp. silagei CD034</name>
    <dbReference type="NCBI Taxonomy" id="1071400"/>
    <lineage>
        <taxon>Bacteria</taxon>
        <taxon>Bacillati</taxon>
        <taxon>Bacillota</taxon>
        <taxon>Bacilli</taxon>
        <taxon>Lactobacillales</taxon>
        <taxon>Lactobacillaceae</taxon>
        <taxon>Lentilactobacillus</taxon>
        <taxon>Lentilactobacillus buchneri subsp. silagei</taxon>
    </lineage>
</organism>
<proteinExistence type="predicted"/>
<dbReference type="Proteomes" id="UP000007332">
    <property type="component" value="Chromosome"/>
</dbReference>
<reference evidence="3 4" key="1">
    <citation type="journal article" date="2012" name="J. Biotechnol.">
        <title>Insights into the completely annotated genome of Lactobacillus buchneri CD034, a strain isolated from stable grass silage.</title>
        <authorList>
            <person name="Heinl S."/>
            <person name="Wibberg D."/>
            <person name="Eikmeyer F."/>
            <person name="Szczepanowski R."/>
            <person name="Blom J."/>
            <person name="Linke B."/>
            <person name="Goesmann A."/>
            <person name="Grabherr R."/>
            <person name="Schwab H."/>
            <person name="Puhler A."/>
            <person name="Schluter A."/>
        </authorList>
    </citation>
    <scope>NUCLEOTIDE SEQUENCE [LARGE SCALE GENOMIC DNA]</scope>
    <source>
        <strain evidence="3 4">CD034</strain>
    </source>
</reference>
<evidence type="ECO:0000256" key="1">
    <source>
        <dbReference type="SAM" id="Coils"/>
    </source>
</evidence>
<keyword evidence="2" id="KW-0472">Membrane</keyword>
<evidence type="ECO:0000256" key="2">
    <source>
        <dbReference type="SAM" id="Phobius"/>
    </source>
</evidence>
<keyword evidence="1" id="KW-0175">Coiled coil</keyword>
<sequence>MGEIHMDVQNRGGILIKNLIRFLAFISAVSTAVLAGILVYAITQNKFNIRINFAIFISISLSIILWLCTTMAHMSIDNQQLKNKLTVLNQSKDDLKKKYDTLKINRDALISDRTRLKADKESLQRDLREDNRGIVVERARSDQLLQIFTNLLNEGGKTENDTKRIQSPKDN</sequence>